<evidence type="ECO:0000313" key="10">
    <source>
        <dbReference type="Proteomes" id="UP001627408"/>
    </source>
</evidence>
<dbReference type="InterPro" id="IPR013249">
    <property type="entry name" value="RNA_pol_sigma70_r4_t2"/>
</dbReference>
<evidence type="ECO:0000313" key="9">
    <source>
        <dbReference type="EMBL" id="MFL4470144.1"/>
    </source>
</evidence>
<dbReference type="Pfam" id="PF04542">
    <property type="entry name" value="Sigma70_r2"/>
    <property type="match status" value="1"/>
</dbReference>
<protein>
    <recommendedName>
        <fullName evidence="6">RNA polymerase sigma factor</fullName>
    </recommendedName>
</protein>
<dbReference type="Gene3D" id="1.10.1740.10">
    <property type="match status" value="1"/>
</dbReference>
<dbReference type="InterPro" id="IPR013325">
    <property type="entry name" value="RNA_pol_sigma_r2"/>
</dbReference>
<dbReference type="Pfam" id="PF08281">
    <property type="entry name" value="Sigma70_r4_2"/>
    <property type="match status" value="1"/>
</dbReference>
<dbReference type="SUPFAM" id="SSF88659">
    <property type="entry name" value="Sigma3 and sigma4 domains of RNA polymerase sigma factors"/>
    <property type="match status" value="1"/>
</dbReference>
<dbReference type="SUPFAM" id="SSF88946">
    <property type="entry name" value="Sigma2 domain of RNA polymerase sigma factors"/>
    <property type="match status" value="1"/>
</dbReference>
<evidence type="ECO:0000256" key="3">
    <source>
        <dbReference type="ARBA" id="ARBA00023082"/>
    </source>
</evidence>
<keyword evidence="10" id="KW-1185">Reference proteome</keyword>
<feature type="domain" description="RNA polymerase sigma-70 region 2" evidence="7">
    <location>
        <begin position="42"/>
        <end position="101"/>
    </location>
</feature>
<evidence type="ECO:0000259" key="7">
    <source>
        <dbReference type="Pfam" id="PF04542"/>
    </source>
</evidence>
<keyword evidence="4 6" id="KW-0238">DNA-binding</keyword>
<evidence type="ECO:0000256" key="5">
    <source>
        <dbReference type="ARBA" id="ARBA00023163"/>
    </source>
</evidence>
<dbReference type="EMBL" id="JBHDIY010000002">
    <property type="protein sequence ID" value="MFL4470144.1"/>
    <property type="molecule type" value="Genomic_DNA"/>
</dbReference>
<evidence type="ECO:0000256" key="4">
    <source>
        <dbReference type="ARBA" id="ARBA00023125"/>
    </source>
</evidence>
<keyword evidence="3 6" id="KW-0731">Sigma factor</keyword>
<reference evidence="9 10" key="1">
    <citation type="submission" date="2024-08" db="EMBL/GenBank/DDBJ databases">
        <title>Tateyamaria sp. nov., isolated from marine algae.</title>
        <authorList>
            <person name="Choi B.J."/>
            <person name="Kim J.M."/>
            <person name="Lee J.K."/>
            <person name="Choi D.G."/>
            <person name="Bayburt H."/>
            <person name="Baek J.H."/>
            <person name="Han D.M."/>
            <person name="Jeon C.O."/>
        </authorList>
    </citation>
    <scope>NUCLEOTIDE SEQUENCE [LARGE SCALE GENOMIC DNA]</scope>
    <source>
        <strain evidence="9 10">KMU-156</strain>
    </source>
</reference>
<dbReference type="InterPro" id="IPR014284">
    <property type="entry name" value="RNA_pol_sigma-70_dom"/>
</dbReference>
<dbReference type="Proteomes" id="UP001627408">
    <property type="component" value="Unassembled WGS sequence"/>
</dbReference>
<evidence type="ECO:0000256" key="6">
    <source>
        <dbReference type="RuleBase" id="RU000716"/>
    </source>
</evidence>
<dbReference type="RefSeq" id="WP_407592014.1">
    <property type="nucleotide sequence ID" value="NZ_JBHDIY010000002.1"/>
</dbReference>
<dbReference type="NCBIfam" id="TIGR02937">
    <property type="entry name" value="sigma70-ECF"/>
    <property type="match status" value="1"/>
</dbReference>
<proteinExistence type="inferred from homology"/>
<dbReference type="InterPro" id="IPR013324">
    <property type="entry name" value="RNA_pol_sigma_r3/r4-like"/>
</dbReference>
<keyword evidence="5 6" id="KW-0804">Transcription</keyword>
<gene>
    <name evidence="9" type="ORF">ACERZ8_09775</name>
</gene>
<accession>A0ABW8UTQ4</accession>
<evidence type="ECO:0000256" key="1">
    <source>
        <dbReference type="ARBA" id="ARBA00010641"/>
    </source>
</evidence>
<comment type="caution">
    <text evidence="9">The sequence shown here is derived from an EMBL/GenBank/DDBJ whole genome shotgun (WGS) entry which is preliminary data.</text>
</comment>
<comment type="similarity">
    <text evidence="1 6">Belongs to the sigma-70 factor family. ECF subfamily.</text>
</comment>
<dbReference type="InterPro" id="IPR007627">
    <property type="entry name" value="RNA_pol_sigma70_r2"/>
</dbReference>
<name>A0ABW8UTQ4_9RHOB</name>
<dbReference type="InterPro" id="IPR000838">
    <property type="entry name" value="RNA_pol_sigma70_ECF_CS"/>
</dbReference>
<sequence length="199" mass="22227">MTEVKMGGVTPNATEELDALIARVALADRRAFDQLYTLTCARLFAVAMRMMKNRAEAEDVLQDAYVRIWQRAGSFRPGEGRSMPWLITITRNLAIDRMRVRAAPIAPMEMAQDVPDDGPTPETALAQSENRARIDACLEELEARRAEAVRAAYLDGWSYQELADRFDTPSTRYAHGCAAVCCACAPVWSSHRNDRSNDT</sequence>
<keyword evidence="2 6" id="KW-0805">Transcription regulation</keyword>
<dbReference type="InterPro" id="IPR039425">
    <property type="entry name" value="RNA_pol_sigma-70-like"/>
</dbReference>
<dbReference type="InterPro" id="IPR036388">
    <property type="entry name" value="WH-like_DNA-bd_sf"/>
</dbReference>
<evidence type="ECO:0000259" key="8">
    <source>
        <dbReference type="Pfam" id="PF08281"/>
    </source>
</evidence>
<dbReference type="PANTHER" id="PTHR43133:SF62">
    <property type="entry name" value="RNA POLYMERASE SIGMA FACTOR SIGZ"/>
    <property type="match status" value="1"/>
</dbReference>
<organism evidence="9 10">
    <name type="scientific">Tateyamaria armeniaca</name>
    <dbReference type="NCBI Taxonomy" id="2518930"/>
    <lineage>
        <taxon>Bacteria</taxon>
        <taxon>Pseudomonadati</taxon>
        <taxon>Pseudomonadota</taxon>
        <taxon>Alphaproteobacteria</taxon>
        <taxon>Rhodobacterales</taxon>
        <taxon>Roseobacteraceae</taxon>
        <taxon>Tateyamaria</taxon>
    </lineage>
</organism>
<dbReference type="PANTHER" id="PTHR43133">
    <property type="entry name" value="RNA POLYMERASE ECF-TYPE SIGMA FACTO"/>
    <property type="match status" value="1"/>
</dbReference>
<feature type="domain" description="RNA polymerase sigma factor 70 region 4 type 2" evidence="8">
    <location>
        <begin position="132"/>
        <end position="170"/>
    </location>
</feature>
<evidence type="ECO:0000256" key="2">
    <source>
        <dbReference type="ARBA" id="ARBA00023015"/>
    </source>
</evidence>
<dbReference type="Gene3D" id="1.10.10.10">
    <property type="entry name" value="Winged helix-like DNA-binding domain superfamily/Winged helix DNA-binding domain"/>
    <property type="match status" value="1"/>
</dbReference>
<dbReference type="PROSITE" id="PS01063">
    <property type="entry name" value="SIGMA70_ECF"/>
    <property type="match status" value="1"/>
</dbReference>